<feature type="domain" description="MHC class I-like antigen recognition-like" evidence="7">
    <location>
        <begin position="18"/>
        <end position="108"/>
    </location>
</feature>
<evidence type="ECO:0000259" key="7">
    <source>
        <dbReference type="Pfam" id="PF00129"/>
    </source>
</evidence>
<dbReference type="GO" id="GO:0002476">
    <property type="term" value="P:antigen processing and presentation of endogenous peptide antigen via MHC class Ib"/>
    <property type="evidence" value="ECO:0007669"/>
    <property type="project" value="TreeGrafter"/>
</dbReference>
<dbReference type="InterPro" id="IPR037055">
    <property type="entry name" value="MHC_I-like_Ag-recog_sf"/>
</dbReference>
<evidence type="ECO:0000256" key="5">
    <source>
        <dbReference type="ARBA" id="ARBA00023180"/>
    </source>
</evidence>
<evidence type="ECO:0000256" key="4">
    <source>
        <dbReference type="ARBA" id="ARBA00023136"/>
    </source>
</evidence>
<dbReference type="GeneTree" id="ENSGT01120000271826"/>
<keyword evidence="5" id="KW-0325">Glycoprotein</keyword>
<reference evidence="8" key="1">
    <citation type="submission" date="2025-08" db="UniProtKB">
        <authorList>
            <consortium name="Ensembl"/>
        </authorList>
    </citation>
    <scope>IDENTIFICATION</scope>
</reference>
<keyword evidence="4 6" id="KW-0472">Membrane</keyword>
<dbReference type="GO" id="GO:0098553">
    <property type="term" value="C:lumenal side of endoplasmic reticulum membrane"/>
    <property type="evidence" value="ECO:0007669"/>
    <property type="project" value="UniProtKB-ARBA"/>
</dbReference>
<dbReference type="GO" id="GO:0006955">
    <property type="term" value="P:immune response"/>
    <property type="evidence" value="ECO:0007669"/>
    <property type="project" value="TreeGrafter"/>
</dbReference>
<evidence type="ECO:0000256" key="1">
    <source>
        <dbReference type="ARBA" id="ARBA00004167"/>
    </source>
</evidence>
<keyword evidence="2" id="KW-0490">MHC I</keyword>
<dbReference type="SUPFAM" id="SSF54452">
    <property type="entry name" value="MHC antigen-recognition domain"/>
    <property type="match status" value="1"/>
</dbReference>
<reference evidence="8" key="2">
    <citation type="submission" date="2025-09" db="UniProtKB">
        <authorList>
            <consortium name="Ensembl"/>
        </authorList>
    </citation>
    <scope>IDENTIFICATION</scope>
</reference>
<keyword evidence="9" id="KW-1185">Reference proteome</keyword>
<dbReference type="GO" id="GO:0002486">
    <property type="term" value="P:antigen processing and presentation of endogenous peptide antigen via MHC class I via ER pathway, TAP-independent"/>
    <property type="evidence" value="ECO:0007669"/>
    <property type="project" value="TreeGrafter"/>
</dbReference>
<keyword evidence="3" id="KW-0391">Immunity</keyword>
<evidence type="ECO:0000313" key="9">
    <source>
        <dbReference type="Proteomes" id="UP000694564"/>
    </source>
</evidence>
<dbReference type="GO" id="GO:0001916">
    <property type="term" value="P:positive regulation of T cell mediated cytotoxicity"/>
    <property type="evidence" value="ECO:0007669"/>
    <property type="project" value="TreeGrafter"/>
</dbReference>
<dbReference type="GO" id="GO:0009897">
    <property type="term" value="C:external side of plasma membrane"/>
    <property type="evidence" value="ECO:0007669"/>
    <property type="project" value="TreeGrafter"/>
</dbReference>
<evidence type="ECO:0000256" key="3">
    <source>
        <dbReference type="ARBA" id="ARBA00022859"/>
    </source>
</evidence>
<dbReference type="InterPro" id="IPR011161">
    <property type="entry name" value="MHC_I-like_Ag-recog"/>
</dbReference>
<dbReference type="Ensembl" id="ENSSVLT00005010492.1">
    <property type="protein sequence ID" value="ENSSVLP00005009479.1"/>
    <property type="gene ID" value="ENSSVLG00005007563.1"/>
</dbReference>
<dbReference type="AlphaFoldDB" id="A0A8D2B0Y9"/>
<dbReference type="GO" id="GO:0042605">
    <property type="term" value="F:peptide antigen binding"/>
    <property type="evidence" value="ECO:0007669"/>
    <property type="project" value="TreeGrafter"/>
</dbReference>
<evidence type="ECO:0000313" key="8">
    <source>
        <dbReference type="Ensembl" id="ENSSVLP00005009479.1"/>
    </source>
</evidence>
<keyword evidence="6" id="KW-0812">Transmembrane</keyword>
<proteinExistence type="predicted"/>
<dbReference type="Proteomes" id="UP000694564">
    <property type="component" value="Chromosome 7"/>
</dbReference>
<feature type="transmembrane region" description="Helical" evidence="6">
    <location>
        <begin position="118"/>
        <end position="141"/>
    </location>
</feature>
<sequence length="175" mass="19305">HMHAFKEHDGLRGCPPPGSHSLLYVTNAVSRPGRGEAWYIFMGYVDHTPLVCFGSDLGNPRAKPRMPWTQQVGPEYWDRNTRIVKRSAQTFRVILNDLLGYCNQSDAKQSSQSTIPTMGIITGLVLLGAMVIGAVITVMMWKKKNAEFLSHGGISNIGRSVPCIVNGKYHPHACA</sequence>
<dbReference type="PANTHER" id="PTHR16675">
    <property type="entry name" value="MHC CLASS I-RELATED"/>
    <property type="match status" value="1"/>
</dbReference>
<dbReference type="PANTHER" id="PTHR16675:SF251">
    <property type="entry name" value="HLA CLASS I HISTOCOMPATIBILITY ANTIGEN, C ALPHA CHAIN"/>
    <property type="match status" value="1"/>
</dbReference>
<organism evidence="8 9">
    <name type="scientific">Sciurus vulgaris</name>
    <name type="common">Eurasian red squirrel</name>
    <dbReference type="NCBI Taxonomy" id="55149"/>
    <lineage>
        <taxon>Eukaryota</taxon>
        <taxon>Metazoa</taxon>
        <taxon>Chordata</taxon>
        <taxon>Craniata</taxon>
        <taxon>Vertebrata</taxon>
        <taxon>Euteleostomi</taxon>
        <taxon>Mammalia</taxon>
        <taxon>Eutheria</taxon>
        <taxon>Euarchontoglires</taxon>
        <taxon>Glires</taxon>
        <taxon>Rodentia</taxon>
        <taxon>Sciuromorpha</taxon>
        <taxon>Sciuridae</taxon>
        <taxon>Sciurinae</taxon>
        <taxon>Sciurini</taxon>
        <taxon>Sciurus</taxon>
    </lineage>
</organism>
<evidence type="ECO:0000256" key="6">
    <source>
        <dbReference type="SAM" id="Phobius"/>
    </source>
</evidence>
<comment type="subcellular location">
    <subcellularLocation>
        <location evidence="1">Membrane</location>
        <topology evidence="1">Single-pass membrane protein</topology>
    </subcellularLocation>
</comment>
<name>A0A8D2B0Y9_SCIVU</name>
<accession>A0A8D2B0Y9</accession>
<dbReference type="GO" id="GO:0030670">
    <property type="term" value="C:phagocytic vesicle membrane"/>
    <property type="evidence" value="ECO:0007669"/>
    <property type="project" value="UniProtKB-ARBA"/>
</dbReference>
<protein>
    <recommendedName>
        <fullName evidence="7">MHC class I-like antigen recognition-like domain-containing protein</fullName>
    </recommendedName>
</protein>
<dbReference type="Pfam" id="PF00129">
    <property type="entry name" value="MHC_I"/>
    <property type="match status" value="1"/>
</dbReference>
<dbReference type="InterPro" id="IPR050208">
    <property type="entry name" value="MHC_class-I_related"/>
</dbReference>
<keyword evidence="6" id="KW-1133">Transmembrane helix</keyword>
<dbReference type="Gene3D" id="3.30.500.10">
    <property type="entry name" value="MHC class I-like antigen recognition-like"/>
    <property type="match status" value="1"/>
</dbReference>
<evidence type="ECO:0000256" key="2">
    <source>
        <dbReference type="ARBA" id="ARBA00022451"/>
    </source>
</evidence>
<dbReference type="GO" id="GO:0005102">
    <property type="term" value="F:signaling receptor binding"/>
    <property type="evidence" value="ECO:0007669"/>
    <property type="project" value="TreeGrafter"/>
</dbReference>
<dbReference type="GO" id="GO:0042612">
    <property type="term" value="C:MHC class I protein complex"/>
    <property type="evidence" value="ECO:0007669"/>
    <property type="project" value="UniProtKB-KW"/>
</dbReference>
<dbReference type="GO" id="GO:0005615">
    <property type="term" value="C:extracellular space"/>
    <property type="evidence" value="ECO:0007669"/>
    <property type="project" value="TreeGrafter"/>
</dbReference>
<dbReference type="InterPro" id="IPR011162">
    <property type="entry name" value="MHC_I/II-like_Ag-recog"/>
</dbReference>